<gene>
    <name evidence="1" type="ORF">G7043_46455</name>
</gene>
<dbReference type="AlphaFoldDB" id="A0A7C9W043"/>
<evidence type="ECO:0000313" key="1">
    <source>
        <dbReference type="EMBL" id="NGY66355.1"/>
    </source>
</evidence>
<dbReference type="Proteomes" id="UP000481360">
    <property type="component" value="Unassembled WGS sequence"/>
</dbReference>
<reference evidence="1 2" key="1">
    <citation type="submission" date="2020-03" db="EMBL/GenBank/DDBJ databases">
        <title>Isolation and identification of active actinomycetes.</title>
        <authorList>
            <person name="Sun X."/>
        </authorList>
    </citation>
    <scope>NUCLEOTIDE SEQUENCE [LARGE SCALE GENOMIC DNA]</scope>
    <source>
        <strain evidence="1 2">NEAU-D13</strain>
    </source>
</reference>
<protein>
    <submittedName>
        <fullName evidence="1">Uncharacterized protein</fullName>
    </submittedName>
</protein>
<name>A0A7C9W043_9PSEU</name>
<proteinExistence type="predicted"/>
<keyword evidence="2" id="KW-1185">Reference proteome</keyword>
<comment type="caution">
    <text evidence="1">The sequence shown here is derived from an EMBL/GenBank/DDBJ whole genome shotgun (WGS) entry which is preliminary data.</text>
</comment>
<sequence length="61" mass="6275">MAVFLAVVVTGGGERDCAPSGETGTLAVLSLLPRLMGFVGRGLWLLSAPDKANESECPASR</sequence>
<accession>A0A7C9W043</accession>
<dbReference type="EMBL" id="JAAMPJ010000021">
    <property type="protein sequence ID" value="NGY66355.1"/>
    <property type="molecule type" value="Genomic_DNA"/>
</dbReference>
<organism evidence="1 2">
    <name type="scientific">Lentzea alba</name>
    <dbReference type="NCBI Taxonomy" id="2714351"/>
    <lineage>
        <taxon>Bacteria</taxon>
        <taxon>Bacillati</taxon>
        <taxon>Actinomycetota</taxon>
        <taxon>Actinomycetes</taxon>
        <taxon>Pseudonocardiales</taxon>
        <taxon>Pseudonocardiaceae</taxon>
        <taxon>Lentzea</taxon>
    </lineage>
</organism>
<evidence type="ECO:0000313" key="2">
    <source>
        <dbReference type="Proteomes" id="UP000481360"/>
    </source>
</evidence>
<dbReference type="RefSeq" id="WP_166056018.1">
    <property type="nucleotide sequence ID" value="NZ_JAAMPJ010000021.1"/>
</dbReference>